<dbReference type="Proteomes" id="UP000005631">
    <property type="component" value="Chromosome"/>
</dbReference>
<accession>G8R536</accession>
<keyword evidence="3" id="KW-1185">Reference proteome</keyword>
<sequence length="197" mass="21749">MNKLKLTFLLLFVTSASFGQQQKPQVKSIDEPSSLFEVNLGLVSYSYFNVLAPSLQFNIAAPVSRYFSFGVLLSLYSTPKPASRKDYLGNKVLYSPQGVRGGFLLRASTNPAKSHFYGELIGTGGKAFQTGVSKNLEESKANEFMGGGNIGVNFKGKNNSFFGVYTGFSLGKLNFDMNDDSEKITRFQFGFTYHMKT</sequence>
<proteinExistence type="predicted"/>
<feature type="signal peptide" evidence="1">
    <location>
        <begin position="1"/>
        <end position="19"/>
    </location>
</feature>
<evidence type="ECO:0000256" key="1">
    <source>
        <dbReference type="SAM" id="SignalP"/>
    </source>
</evidence>
<feature type="chain" id="PRO_5003514679" description="Outer membrane protein beta-barrel domain-containing protein" evidence="1">
    <location>
        <begin position="20"/>
        <end position="197"/>
    </location>
</feature>
<dbReference type="AlphaFoldDB" id="G8R536"/>
<dbReference type="EMBL" id="CP003156">
    <property type="protein sequence ID" value="AEV31047.1"/>
    <property type="molecule type" value="Genomic_DNA"/>
</dbReference>
<protein>
    <recommendedName>
        <fullName evidence="4">Outer membrane protein beta-barrel domain-containing protein</fullName>
    </recommendedName>
</protein>
<keyword evidence="1" id="KW-0732">Signal</keyword>
<evidence type="ECO:0000313" key="3">
    <source>
        <dbReference type="Proteomes" id="UP000005631"/>
    </source>
</evidence>
<evidence type="ECO:0000313" key="2">
    <source>
        <dbReference type="EMBL" id="AEV31047.1"/>
    </source>
</evidence>
<evidence type="ECO:0008006" key="4">
    <source>
        <dbReference type="Google" id="ProtNLM"/>
    </source>
</evidence>
<reference evidence="2 3" key="1">
    <citation type="journal article" date="2012" name="Stand. Genomic Sci.">
        <title>Genome sequence of the orange-pigmented seawater bacterium Owenweeksia hongkongensis type strain (UST20020801(T)).</title>
        <authorList>
            <person name="Riedel T."/>
            <person name="Held B."/>
            <person name="Nolan M."/>
            <person name="Lucas S."/>
            <person name="Lapidus A."/>
            <person name="Tice H."/>
            <person name="Del Rio T.G."/>
            <person name="Cheng J.F."/>
            <person name="Han C."/>
            <person name="Tapia R."/>
            <person name="Goodwin L.A."/>
            <person name="Pitluck S."/>
            <person name="Liolios K."/>
            <person name="Mavromatis K."/>
            <person name="Pagani I."/>
            <person name="Ivanova N."/>
            <person name="Mikhailova N."/>
            <person name="Pati A."/>
            <person name="Chen A."/>
            <person name="Palaniappan K."/>
            <person name="Rohde M."/>
            <person name="Tindall B.J."/>
            <person name="Detter J.C."/>
            <person name="Goker M."/>
            <person name="Woyke T."/>
            <person name="Bristow J."/>
            <person name="Eisen J.A."/>
            <person name="Markowitz V."/>
            <person name="Hugenholtz P."/>
            <person name="Klenk H.P."/>
            <person name="Kyrpides N.C."/>
        </authorList>
    </citation>
    <scope>NUCLEOTIDE SEQUENCE</scope>
    <source>
        <strain evidence="3">DSM 17368 / JCM 12287 / NRRL B-23963</strain>
    </source>
</reference>
<name>G8R536_OWEHD</name>
<dbReference type="STRING" id="926562.Oweho_0022"/>
<dbReference type="KEGG" id="oho:Oweho_0022"/>
<organism evidence="2 3">
    <name type="scientific">Owenweeksia hongkongensis (strain DSM 17368 / CIP 108786 / JCM 12287 / NRRL B-23963 / UST20020801)</name>
    <dbReference type="NCBI Taxonomy" id="926562"/>
    <lineage>
        <taxon>Bacteria</taxon>
        <taxon>Pseudomonadati</taxon>
        <taxon>Bacteroidota</taxon>
        <taxon>Flavobacteriia</taxon>
        <taxon>Flavobacteriales</taxon>
        <taxon>Owenweeksiaceae</taxon>
        <taxon>Owenweeksia</taxon>
    </lineage>
</organism>
<dbReference type="RefSeq" id="WP_014200408.1">
    <property type="nucleotide sequence ID" value="NC_016599.1"/>
</dbReference>
<gene>
    <name evidence="2" type="ordered locus">Oweho_0022</name>
</gene>
<dbReference type="HOGENOM" id="CLU_1382928_0_0_10"/>